<dbReference type="EMBL" id="JBHSMJ010000020">
    <property type="protein sequence ID" value="MFC5449645.1"/>
    <property type="molecule type" value="Genomic_DNA"/>
</dbReference>
<feature type="transmembrane region" description="Helical" evidence="1">
    <location>
        <begin position="183"/>
        <end position="203"/>
    </location>
</feature>
<keyword evidence="1" id="KW-0472">Membrane</keyword>
<sequence>MLTWFKFFVASIDFIPMLFFSFVTFRIKVRPYWRGIALAIGAAFIATYACPYPLVYLAILFVLFTRFLKFNLIPAVLLALSGYMMSVIVSTAVIFVCDKTGLVSYSGLQEDSMALASSMLMLLGIGVKCLVLLGMVRLRLGFTFLTHYYRITLCKENAGFYLFILTVLIGIGFGNTLENNTLSALMPVQILSIATALFIYVTLREEFGI</sequence>
<keyword evidence="1" id="KW-0812">Transmembrane</keyword>
<evidence type="ECO:0000313" key="3">
    <source>
        <dbReference type="Proteomes" id="UP001596044"/>
    </source>
</evidence>
<keyword evidence="1" id="KW-1133">Transmembrane helix</keyword>
<name>A0ABW0K8N3_9BACL</name>
<evidence type="ECO:0000256" key="1">
    <source>
        <dbReference type="SAM" id="Phobius"/>
    </source>
</evidence>
<feature type="transmembrane region" description="Helical" evidence="1">
    <location>
        <begin position="116"/>
        <end position="138"/>
    </location>
</feature>
<proteinExistence type="predicted"/>
<feature type="transmembrane region" description="Helical" evidence="1">
    <location>
        <begin position="75"/>
        <end position="96"/>
    </location>
</feature>
<evidence type="ECO:0000313" key="2">
    <source>
        <dbReference type="EMBL" id="MFC5449645.1"/>
    </source>
</evidence>
<comment type="caution">
    <text evidence="2">The sequence shown here is derived from an EMBL/GenBank/DDBJ whole genome shotgun (WGS) entry which is preliminary data.</text>
</comment>
<reference evidence="3" key="1">
    <citation type="journal article" date="2019" name="Int. J. Syst. Evol. Microbiol.">
        <title>The Global Catalogue of Microorganisms (GCM) 10K type strain sequencing project: providing services to taxonomists for standard genome sequencing and annotation.</title>
        <authorList>
            <consortium name="The Broad Institute Genomics Platform"/>
            <consortium name="The Broad Institute Genome Sequencing Center for Infectious Disease"/>
            <person name="Wu L."/>
            <person name="Ma J."/>
        </authorList>
    </citation>
    <scope>NUCLEOTIDE SEQUENCE [LARGE SCALE GENOMIC DNA]</scope>
    <source>
        <strain evidence="3">KACC 11904</strain>
    </source>
</reference>
<dbReference type="Proteomes" id="UP001596044">
    <property type="component" value="Unassembled WGS sequence"/>
</dbReference>
<gene>
    <name evidence="2" type="ORF">ACFPOG_15350</name>
</gene>
<keyword evidence="3" id="KW-1185">Reference proteome</keyword>
<dbReference type="RefSeq" id="WP_270877517.1">
    <property type="nucleotide sequence ID" value="NZ_JAQFVF010000002.1"/>
</dbReference>
<feature type="transmembrane region" description="Helical" evidence="1">
    <location>
        <begin position="33"/>
        <end position="63"/>
    </location>
</feature>
<protein>
    <submittedName>
        <fullName evidence="2">Uncharacterized protein</fullName>
    </submittedName>
</protein>
<organism evidence="2 3">
    <name type="scientific">Paenibacillus aestuarii</name>
    <dbReference type="NCBI Taxonomy" id="516965"/>
    <lineage>
        <taxon>Bacteria</taxon>
        <taxon>Bacillati</taxon>
        <taxon>Bacillota</taxon>
        <taxon>Bacilli</taxon>
        <taxon>Bacillales</taxon>
        <taxon>Paenibacillaceae</taxon>
        <taxon>Paenibacillus</taxon>
    </lineage>
</organism>
<feature type="transmembrane region" description="Helical" evidence="1">
    <location>
        <begin position="7"/>
        <end position="27"/>
    </location>
</feature>
<accession>A0ABW0K8N3</accession>
<feature type="transmembrane region" description="Helical" evidence="1">
    <location>
        <begin position="158"/>
        <end position="177"/>
    </location>
</feature>